<organism evidence="2 3">
    <name type="scientific">Actinomadura litoris</name>
    <dbReference type="NCBI Taxonomy" id="2678616"/>
    <lineage>
        <taxon>Bacteria</taxon>
        <taxon>Bacillati</taxon>
        <taxon>Actinomycetota</taxon>
        <taxon>Actinomycetes</taxon>
        <taxon>Streptosporangiales</taxon>
        <taxon>Thermomonosporaceae</taxon>
        <taxon>Actinomadura</taxon>
    </lineage>
</organism>
<evidence type="ECO:0000313" key="2">
    <source>
        <dbReference type="EMBL" id="MUN37860.1"/>
    </source>
</evidence>
<feature type="compositionally biased region" description="Basic and acidic residues" evidence="1">
    <location>
        <begin position="157"/>
        <end position="170"/>
    </location>
</feature>
<proteinExistence type="predicted"/>
<dbReference type="EMBL" id="WOFH01000005">
    <property type="protein sequence ID" value="MUN37860.1"/>
    <property type="molecule type" value="Genomic_DNA"/>
</dbReference>
<keyword evidence="3" id="KW-1185">Reference proteome</keyword>
<dbReference type="InterPro" id="IPR046828">
    <property type="entry name" value="RepSA"/>
</dbReference>
<dbReference type="Proteomes" id="UP000432015">
    <property type="component" value="Unassembled WGS sequence"/>
</dbReference>
<name>A0A7K1L095_9ACTN</name>
<comment type="caution">
    <text evidence="2">The sequence shown here is derived from an EMBL/GenBank/DDBJ whole genome shotgun (WGS) entry which is preliminary data.</text>
</comment>
<reference evidence="2 3" key="1">
    <citation type="submission" date="2019-11" db="EMBL/GenBank/DDBJ databases">
        <authorList>
            <person name="Cao P."/>
        </authorList>
    </citation>
    <scope>NUCLEOTIDE SEQUENCE [LARGE SCALE GENOMIC DNA]</scope>
    <source>
        <strain evidence="2 3">NEAU-AAG5</strain>
    </source>
</reference>
<dbReference type="AlphaFoldDB" id="A0A7K1L095"/>
<protein>
    <submittedName>
        <fullName evidence="2">Replication initiation protein</fullName>
    </submittedName>
</protein>
<accession>A0A7K1L095</accession>
<evidence type="ECO:0000313" key="3">
    <source>
        <dbReference type="Proteomes" id="UP000432015"/>
    </source>
</evidence>
<feature type="region of interest" description="Disordered" evidence="1">
    <location>
        <begin position="139"/>
        <end position="178"/>
    </location>
</feature>
<sequence>MVKTLPPLAREVLQAVAIDHGVCIRPVPMRRTDLHTGESEVIYVPCNHTLASVCPTCAERKRKLRAVQCNQGWHLATEPVITRADPDEQQRSLLELRARAQTERDQAADTGTAHGEDLDFWDGLLRELDVEIERAGVRGTLTTGEETRGRRTRSTRRRQDAPDLPRRPVDSRTVGQVFRGRDGKTFRPSIFLTLTLDSYGRVRSDGTPVDPATYDYTRAARDALHFSKLVDRFVQNLRRFVGYDVQYFATVEPQRRLAPHLHMAIRGTISRAELRQVVAATYHQVWWPSTDQVKYAGEHLPVWDDAAHPDGGGYVDKRTGEPLPTWDDALDALGLDENAEPLHVVRFGRQIDAQGVMADSPESRRLIGYLTKYLVKGVAECHEAQTSAQREHVDKMAETLRYEPCSPTCANWLRYGVQPKNPRRGLTPGFCKGKAHRREHLGYGGRRVLVSRRWSGKTLTDHKADRKAWVLARLAEAGIPVLNPADPTAVHVWERAGPSDPDVKTLERRLMHLINERVTRRAQLDAAIQPTTPELSATAEAA</sequence>
<gene>
    <name evidence="2" type="ORF">GNZ18_14760</name>
</gene>
<evidence type="ECO:0000256" key="1">
    <source>
        <dbReference type="SAM" id="MobiDB-lite"/>
    </source>
</evidence>
<dbReference type="Pfam" id="PF20199">
    <property type="entry name" value="RepSA"/>
    <property type="match status" value="1"/>
</dbReference>